<keyword evidence="2" id="KW-1185">Reference proteome</keyword>
<evidence type="ECO:0000313" key="1">
    <source>
        <dbReference type="EMBL" id="RQH00202.1"/>
    </source>
</evidence>
<dbReference type="EMBL" id="RQIS01000029">
    <property type="protein sequence ID" value="RQH00202.1"/>
    <property type="molecule type" value="Genomic_DNA"/>
</dbReference>
<accession>A0A3N6MV57</accession>
<comment type="caution">
    <text evidence="1">The sequence shown here is derived from an EMBL/GenBank/DDBJ whole genome shotgun (WGS) entry which is preliminary data.</text>
</comment>
<dbReference type="Proteomes" id="UP000272778">
    <property type="component" value="Unassembled WGS sequence"/>
</dbReference>
<dbReference type="AlphaFoldDB" id="A0A3N6MV57"/>
<name>A0A3N6MV57_9BURK</name>
<proteinExistence type="predicted"/>
<gene>
    <name evidence="1" type="ORF">D1Y85_25545</name>
</gene>
<evidence type="ECO:0000313" key="2">
    <source>
        <dbReference type="Proteomes" id="UP000272778"/>
    </source>
</evidence>
<dbReference type="OrthoDB" id="9103332at2"/>
<sequence>MSTKAPIRHQEKDGELPGWHLYSEVFELDDVVYLELEGVAVEVTMIGNMERAPGTVVLRLPTATAKQLGLVPATWQRE</sequence>
<dbReference type="RefSeq" id="WP_124153862.1">
    <property type="nucleotide sequence ID" value="NZ_RQIS01000029.1"/>
</dbReference>
<organism evidence="1 2">
    <name type="scientific">Paraburkholderia dinghuensis</name>
    <dbReference type="NCBI Taxonomy" id="2305225"/>
    <lineage>
        <taxon>Bacteria</taxon>
        <taxon>Pseudomonadati</taxon>
        <taxon>Pseudomonadota</taxon>
        <taxon>Betaproteobacteria</taxon>
        <taxon>Burkholderiales</taxon>
        <taxon>Burkholderiaceae</taxon>
        <taxon>Paraburkholderia</taxon>
    </lineage>
</organism>
<reference evidence="1 2" key="1">
    <citation type="submission" date="2018-11" db="EMBL/GenBank/DDBJ databases">
        <title>Paraburkholderia sp. DHOA04, isolated from soil.</title>
        <authorList>
            <person name="Gao Z.-H."/>
            <person name="Qiu L.-H."/>
            <person name="Fu J.-C."/>
        </authorList>
    </citation>
    <scope>NUCLEOTIDE SEQUENCE [LARGE SCALE GENOMIC DNA]</scope>
    <source>
        <strain evidence="1 2">DHOA04</strain>
    </source>
</reference>
<protein>
    <submittedName>
        <fullName evidence="1">Uncharacterized protein</fullName>
    </submittedName>
</protein>